<name>A0A7W5DYL5_9BACT</name>
<dbReference type="EMBL" id="JACHXU010000008">
    <property type="protein sequence ID" value="MBB3206909.1"/>
    <property type="molecule type" value="Genomic_DNA"/>
</dbReference>
<feature type="coiled-coil region" evidence="1">
    <location>
        <begin position="319"/>
        <end position="346"/>
    </location>
</feature>
<evidence type="ECO:0000313" key="3">
    <source>
        <dbReference type="Proteomes" id="UP000536179"/>
    </source>
</evidence>
<evidence type="ECO:0000256" key="1">
    <source>
        <dbReference type="SAM" id="Coils"/>
    </source>
</evidence>
<dbReference type="AlphaFoldDB" id="A0A7W5DYL5"/>
<gene>
    <name evidence="2" type="ORF">FHS27_002723</name>
</gene>
<keyword evidence="3" id="KW-1185">Reference proteome</keyword>
<sequence>MNKLTAVSDSIAPGDRALNTSNAVTGQYVSMDNNVWYKIGNSHRMPKFFLTAVSPDDHWMFVSSQGALTAGRQNPDSALFPYYSADKIVDMSDCTGPKTLIRVRREDGTSQLWEPFSSATLHCDSCTQNLYKNWCGNRILFEAVHHSLKLAFRYSWTFGEKFGFIRSCELLNLDDSPTSVEITDGLQNMLPSGLGKDFQLRYSNLADAYKKSERLGESSLGIYYLSSIPTDRAEPSEGLLATVAWQTGLGEANVAISDSQIPRVRSGESLASECDVRGRRGAYFVAKTLELPSLEPLRWRIVADVNYSHSDVVELHHQISNSTDLASQLEQDIAASEENLLQILSAADGRQVGEDRLRSQRHQSNVLFNVMRGGIPANGYRICSNDFRDHVAKANRMVAQRCETFLGTLPDTISFDELQDRVAVHGDPDLVRFASEYLPLRFSRRHGDPTRPWNKFSIDLRAEDGSENLSYQGNWRDIFQNWEALSIAYPQFTTSMVFRFVNASTADGHNPYRITKDGFDWEVPDPDDPWANIGYWGDHQIVYLLKLLQRGQSMTPSRLDECLSQERCVYANIPYRIRSHEEICRDPQDTIDFDSTSASQIDRRVEQIGSDGKLLAGDDGVPMRVSLVEKLLVPVLAKLSGFVPGGGIWLNTQRPEWNDANNALVGRGLSVVTACYLRRYLTFLIDWFTSGRDSIPDSVLVSRSVLRFAERLKEVLTEHAGDFNGPVDDVLRRVILDKLASAGSEYRVRLYAEGIGEEKTAVSLDWLVDLFRQSLVMIDHTIRVNQRDDGMYHSYNLMHLEKGSAPISHLYEMLEGQVAVLSSGLLSGVEAVEVLDALRHSKIYCEDQQSYMLYPNRQLPRFLEKNLLSREDALRSRLIQKLANNNETSVVQQDIHGDFHFHGGFGNVSDLNDALDRLQTREDYRELVEGERELLNDMFEETFGHRHFTGRSGTFFGYEGLGSIYWHMVSKLALAVMEHCVEVHEDPSRRDPTVLARLHDHYREIRDGIGLTKTPLHYGAFPSDPYSHTPEGGGVQQPGMTGQVKEDILSRWDEIGIRIHGGQLRFEPRFFESSEFLTTDSVLDFFDVDGQRQQLVIAEACFALTLCQVPIVYRKSESRKMVIHFAEKESVTRDELVLSQCETDVLFARRGEIRQIEVCFDPSDNE</sequence>
<protein>
    <submittedName>
        <fullName evidence="2">Uncharacterized protein</fullName>
    </submittedName>
</protein>
<organism evidence="2 3">
    <name type="scientific">Aporhodopirellula rubra</name>
    <dbReference type="NCBI Taxonomy" id="980271"/>
    <lineage>
        <taxon>Bacteria</taxon>
        <taxon>Pseudomonadati</taxon>
        <taxon>Planctomycetota</taxon>
        <taxon>Planctomycetia</taxon>
        <taxon>Pirellulales</taxon>
        <taxon>Pirellulaceae</taxon>
        <taxon>Aporhodopirellula</taxon>
    </lineage>
</organism>
<evidence type="ECO:0000313" key="2">
    <source>
        <dbReference type="EMBL" id="MBB3206909.1"/>
    </source>
</evidence>
<keyword evidence="1" id="KW-0175">Coiled coil</keyword>
<proteinExistence type="predicted"/>
<comment type="caution">
    <text evidence="2">The sequence shown here is derived from an EMBL/GenBank/DDBJ whole genome shotgun (WGS) entry which is preliminary data.</text>
</comment>
<accession>A0A7W5DYL5</accession>
<dbReference type="RefSeq" id="WP_184305328.1">
    <property type="nucleotide sequence ID" value="NZ_JACHXU010000008.1"/>
</dbReference>
<reference evidence="2 3" key="1">
    <citation type="submission" date="2020-08" db="EMBL/GenBank/DDBJ databases">
        <title>Genomic Encyclopedia of Type Strains, Phase III (KMG-III): the genomes of soil and plant-associated and newly described type strains.</title>
        <authorList>
            <person name="Whitman W."/>
        </authorList>
    </citation>
    <scope>NUCLEOTIDE SEQUENCE [LARGE SCALE GENOMIC DNA]</scope>
    <source>
        <strain evidence="2 3">CECT 8075</strain>
    </source>
</reference>
<dbReference type="Proteomes" id="UP000536179">
    <property type="component" value="Unassembled WGS sequence"/>
</dbReference>